<protein>
    <recommendedName>
        <fullName evidence="2">Rab-GAP TBC domain-containing protein</fullName>
    </recommendedName>
</protein>
<name>A0A7S4B2Q4_CHRCT</name>
<evidence type="ECO:0000313" key="3">
    <source>
        <dbReference type="EMBL" id="CAE0751927.1"/>
    </source>
</evidence>
<reference evidence="3" key="1">
    <citation type="submission" date="2021-01" db="EMBL/GenBank/DDBJ databases">
        <authorList>
            <person name="Corre E."/>
            <person name="Pelletier E."/>
            <person name="Niang G."/>
            <person name="Scheremetjew M."/>
            <person name="Finn R."/>
            <person name="Kale V."/>
            <person name="Holt S."/>
            <person name="Cochrane G."/>
            <person name="Meng A."/>
            <person name="Brown T."/>
            <person name="Cohen L."/>
        </authorList>
    </citation>
    <scope>NUCLEOTIDE SEQUENCE</scope>
    <source>
        <strain evidence="3">CCMP645</strain>
    </source>
</reference>
<dbReference type="InterPro" id="IPR035969">
    <property type="entry name" value="Rab-GAP_TBC_sf"/>
</dbReference>
<feature type="domain" description="Rab-GAP TBC" evidence="2">
    <location>
        <begin position="1"/>
        <end position="44"/>
    </location>
</feature>
<dbReference type="AlphaFoldDB" id="A0A7S4B2Q4"/>
<evidence type="ECO:0000256" key="1">
    <source>
        <dbReference type="SAM" id="Phobius"/>
    </source>
</evidence>
<dbReference type="EMBL" id="HBIZ01007831">
    <property type="protein sequence ID" value="CAE0751927.1"/>
    <property type="molecule type" value="Transcribed_RNA"/>
</dbReference>
<keyword evidence="1" id="KW-0472">Membrane</keyword>
<sequence length="233" mass="25881">MSSRVDELNSVLALVAYKWLVPCFVNQLPMRTLLMCWDQLLLRPPAAPHTATRLGHALSGAHLHLALSLLSLSSKELVEVMTASHEEAVGIGFGIVLRDALSATNVGFLLQEAKRFELSPEQLAFLRRQSRPREADSAVGAARGLSTRQLMTFRLLSHRAPFICRLVKEMLLIRPPQPPPMRALENLPMHYSRLVSICGVTFMSTLLLTAHSLAFFGRGQRPCILPGIARKTR</sequence>
<dbReference type="PROSITE" id="PS50086">
    <property type="entry name" value="TBC_RABGAP"/>
    <property type="match status" value="1"/>
</dbReference>
<keyword evidence="1" id="KW-0812">Transmembrane</keyword>
<organism evidence="3">
    <name type="scientific">Chrysotila carterae</name>
    <name type="common">Marine alga</name>
    <name type="synonym">Syracosphaera carterae</name>
    <dbReference type="NCBI Taxonomy" id="13221"/>
    <lineage>
        <taxon>Eukaryota</taxon>
        <taxon>Haptista</taxon>
        <taxon>Haptophyta</taxon>
        <taxon>Prymnesiophyceae</taxon>
        <taxon>Isochrysidales</taxon>
        <taxon>Isochrysidaceae</taxon>
        <taxon>Chrysotila</taxon>
    </lineage>
</organism>
<gene>
    <name evidence="3" type="ORF">PCAR00345_LOCUS4512</name>
</gene>
<keyword evidence="1" id="KW-1133">Transmembrane helix</keyword>
<evidence type="ECO:0000259" key="2">
    <source>
        <dbReference type="PROSITE" id="PS50086"/>
    </source>
</evidence>
<dbReference type="Gene3D" id="1.10.472.80">
    <property type="entry name" value="Ypt/Rab-GAP domain of gyp1p, domain 3"/>
    <property type="match status" value="1"/>
</dbReference>
<accession>A0A7S4B2Q4</accession>
<feature type="transmembrane region" description="Helical" evidence="1">
    <location>
        <begin position="194"/>
        <end position="216"/>
    </location>
</feature>
<dbReference type="SUPFAM" id="SSF47923">
    <property type="entry name" value="Ypt/Rab-GAP domain of gyp1p"/>
    <property type="match status" value="1"/>
</dbReference>
<proteinExistence type="predicted"/>
<dbReference type="InterPro" id="IPR000195">
    <property type="entry name" value="Rab-GAP-TBC_dom"/>
</dbReference>